<dbReference type="EMBL" id="BDJL01000027">
    <property type="protein sequence ID" value="GAV24957.1"/>
    <property type="molecule type" value="Genomic_DNA"/>
</dbReference>
<comment type="subcellular location">
    <subcellularLocation>
        <location evidence="1 8">Cell membrane</location>
        <topology evidence="1 8">Multi-pass membrane protein</topology>
    </subcellularLocation>
</comment>
<evidence type="ECO:0000256" key="1">
    <source>
        <dbReference type="ARBA" id="ARBA00004651"/>
    </source>
</evidence>
<dbReference type="InterPro" id="IPR010349">
    <property type="entry name" value="Asparaginase_II"/>
</dbReference>
<dbReference type="Pfam" id="PF00528">
    <property type="entry name" value="BPD_transp_1"/>
    <property type="match status" value="1"/>
</dbReference>
<dbReference type="NCBIfam" id="TIGR00974">
    <property type="entry name" value="3a0107s02c"/>
    <property type="match status" value="1"/>
</dbReference>
<keyword evidence="4 8" id="KW-1003">Cell membrane</keyword>
<evidence type="ECO:0000256" key="8">
    <source>
        <dbReference type="RuleBase" id="RU363043"/>
    </source>
</evidence>
<dbReference type="GO" id="GO:0005886">
    <property type="term" value="C:plasma membrane"/>
    <property type="evidence" value="ECO:0007669"/>
    <property type="project" value="UniProtKB-SubCell"/>
</dbReference>
<dbReference type="CDD" id="cd06261">
    <property type="entry name" value="TM_PBP2"/>
    <property type="match status" value="2"/>
</dbReference>
<proteinExistence type="inferred from homology"/>
<dbReference type="PANTHER" id="PTHR43470:SF4">
    <property type="entry name" value="ABC TRANSPORTER PERMEASE PROTEIN YQGI-RELATED"/>
    <property type="match status" value="1"/>
</dbReference>
<dbReference type="PROSITE" id="PS50928">
    <property type="entry name" value="ABC_TM1"/>
    <property type="match status" value="2"/>
</dbReference>
<feature type="transmembrane region" description="Helical" evidence="8">
    <location>
        <begin position="180"/>
        <end position="199"/>
    </location>
</feature>
<name>A0A1L8D1G5_9THEO</name>
<keyword evidence="5 8" id="KW-0812">Transmembrane</keyword>
<accession>A0A1L8D1G5</accession>
<keyword evidence="7 8" id="KW-0472">Membrane</keyword>
<dbReference type="InterPro" id="IPR005672">
    <property type="entry name" value="Phosphate_PstA"/>
</dbReference>
<keyword evidence="3" id="KW-0813">Transport</keyword>
<gene>
    <name evidence="10" type="ORF">ciss_08900</name>
</gene>
<dbReference type="OrthoDB" id="9785113at2"/>
<evidence type="ECO:0000256" key="7">
    <source>
        <dbReference type="ARBA" id="ARBA00023136"/>
    </source>
</evidence>
<feature type="non-terminal residue" evidence="10">
    <location>
        <position position="1"/>
    </location>
</feature>
<feature type="domain" description="ABC transmembrane type-1" evidence="9">
    <location>
        <begin position="1"/>
        <end position="199"/>
    </location>
</feature>
<evidence type="ECO:0000256" key="2">
    <source>
        <dbReference type="ARBA" id="ARBA00007069"/>
    </source>
</evidence>
<dbReference type="AlphaFoldDB" id="A0A1L8D1G5"/>
<dbReference type="STRING" id="661089.ciss_08900"/>
<dbReference type="PANTHER" id="PTHR43470">
    <property type="entry name" value="PHOSPHATE TRANSPORT SYSTEM PERMEASE PROTEIN PSTA-RELATED"/>
    <property type="match status" value="1"/>
</dbReference>
<comment type="caution">
    <text evidence="8">Lacks conserved residue(s) required for the propagation of feature annotation.</text>
</comment>
<evidence type="ECO:0000313" key="11">
    <source>
        <dbReference type="Proteomes" id="UP000187338"/>
    </source>
</evidence>
<keyword evidence="11" id="KW-1185">Reference proteome</keyword>
<evidence type="ECO:0000256" key="5">
    <source>
        <dbReference type="ARBA" id="ARBA00022692"/>
    </source>
</evidence>
<reference evidence="11" key="1">
    <citation type="submission" date="2016-12" db="EMBL/GenBank/DDBJ databases">
        <title>Draft Genome Sequences od Carboxydothermus pertinax and islandicus, Hydrogenogenic Carboxydotrophic Bacteria.</title>
        <authorList>
            <person name="Fukuyama Y."/>
            <person name="Ohmae K."/>
            <person name="Yoneda Y."/>
            <person name="Yoshida T."/>
            <person name="Sako Y."/>
        </authorList>
    </citation>
    <scope>NUCLEOTIDE SEQUENCE [LARGE SCALE GENOMIC DNA]</scope>
    <source>
        <strain evidence="11">SET</strain>
    </source>
</reference>
<dbReference type="InterPro" id="IPR035906">
    <property type="entry name" value="MetI-like_sf"/>
</dbReference>
<sequence length="494" mass="52543">DGCGVPVFAVPLKNGALAFAKLSRPDLFSGKLKEAVETVVYSMNAYPVMVAGTGRFDTDLMGSFPGRFISKVGAEAVQIVGVLNKGIAVAVKVADGNSRALGATRWQTIWHVLLPAAAPGIITGLVLGMARAIGETIAVQMVIGNTPLFPRSLFQPTATLTSEIVMEMGNTAFNSTWNNALFLMAFVLLLIALGLILLVRKFTVPIGRPLKKNKFIDKLATTLLTLAGLTILGILIAFIFYILKRGLPVLTPSFILGPPSEMKAGGGVGPELFNTFYILVLSLAFSLPVGLGAGIWLAEYAKPGRVVNIIRTSTEMLATVPSIVFGLFGMIIFVNFLGLGFTIVGGALTLSLLNLPVLIRVTEEAVRAVPKSYHMASLALGATKSQTLFRVVLPAALPRIITGVTLVAGRAIGESAILIFTAGNTVSRFMFDLNPLASGETLAVHLWYVNSEGLIPDATRIADGSAALLLILVLIFNLLLVIPTKRYEKKVKLN</sequence>
<evidence type="ECO:0000259" key="9">
    <source>
        <dbReference type="PROSITE" id="PS50928"/>
    </source>
</evidence>
<dbReference type="Gene3D" id="1.10.3720.10">
    <property type="entry name" value="MetI-like"/>
    <property type="match status" value="2"/>
</dbReference>
<feature type="transmembrane region" description="Helical" evidence="8">
    <location>
        <begin position="319"/>
        <end position="348"/>
    </location>
</feature>
<comment type="similarity">
    <text evidence="2 8">Belongs to the binding-protein-dependent transport system permease family. CysTW subfamily.</text>
</comment>
<feature type="transmembrane region" description="Helical" evidence="8">
    <location>
        <begin position="276"/>
        <end position="298"/>
    </location>
</feature>
<comment type="caution">
    <text evidence="10">The sequence shown here is derived from an EMBL/GenBank/DDBJ whole genome shotgun (WGS) entry which is preliminary data.</text>
</comment>
<dbReference type="Pfam" id="PF06089">
    <property type="entry name" value="Asparaginase_II"/>
    <property type="match status" value="1"/>
</dbReference>
<evidence type="ECO:0000313" key="10">
    <source>
        <dbReference type="EMBL" id="GAV24957.1"/>
    </source>
</evidence>
<keyword evidence="6 8" id="KW-1133">Transmembrane helix</keyword>
<evidence type="ECO:0000256" key="3">
    <source>
        <dbReference type="ARBA" id="ARBA00022448"/>
    </source>
</evidence>
<dbReference type="InterPro" id="IPR000515">
    <property type="entry name" value="MetI-like"/>
</dbReference>
<feature type="transmembrane region" description="Helical" evidence="8">
    <location>
        <begin position="219"/>
        <end position="243"/>
    </location>
</feature>
<dbReference type="GO" id="GO:0035435">
    <property type="term" value="P:phosphate ion transmembrane transport"/>
    <property type="evidence" value="ECO:0007669"/>
    <property type="project" value="InterPro"/>
</dbReference>
<feature type="transmembrane region" description="Helical" evidence="8">
    <location>
        <begin position="464"/>
        <end position="482"/>
    </location>
</feature>
<dbReference type="GO" id="GO:0005315">
    <property type="term" value="F:phosphate transmembrane transporter activity"/>
    <property type="evidence" value="ECO:0007669"/>
    <property type="project" value="InterPro"/>
</dbReference>
<evidence type="ECO:0000256" key="4">
    <source>
        <dbReference type="ARBA" id="ARBA00022475"/>
    </source>
</evidence>
<evidence type="ECO:0000256" key="6">
    <source>
        <dbReference type="ARBA" id="ARBA00022989"/>
    </source>
</evidence>
<feature type="domain" description="ABC transmembrane type-1" evidence="9">
    <location>
        <begin position="272"/>
        <end position="480"/>
    </location>
</feature>
<dbReference type="Proteomes" id="UP000187338">
    <property type="component" value="Unassembled WGS sequence"/>
</dbReference>
<protein>
    <recommendedName>
        <fullName evidence="8">Phosphate transport system permease protein PstA</fullName>
    </recommendedName>
</protein>
<dbReference type="SUPFAM" id="SSF161098">
    <property type="entry name" value="MetI-like"/>
    <property type="match status" value="2"/>
</dbReference>
<organism evidence="10 11">
    <name type="scientific">Carboxydothermus islandicus</name>
    <dbReference type="NCBI Taxonomy" id="661089"/>
    <lineage>
        <taxon>Bacteria</taxon>
        <taxon>Bacillati</taxon>
        <taxon>Bacillota</taxon>
        <taxon>Clostridia</taxon>
        <taxon>Thermoanaerobacterales</taxon>
        <taxon>Thermoanaerobacteraceae</taxon>
        <taxon>Carboxydothermus</taxon>
    </lineage>
</organism>